<dbReference type="InterPro" id="IPR015946">
    <property type="entry name" value="KH_dom-like_a/b"/>
</dbReference>
<dbReference type="Pfam" id="PF02566">
    <property type="entry name" value="OsmC"/>
    <property type="match status" value="1"/>
</dbReference>
<organism evidence="2">
    <name type="scientific">Oceaniferula spumae</name>
    <dbReference type="NCBI Taxonomy" id="2979115"/>
    <lineage>
        <taxon>Bacteria</taxon>
        <taxon>Pseudomonadati</taxon>
        <taxon>Verrucomicrobiota</taxon>
        <taxon>Verrucomicrobiia</taxon>
        <taxon>Verrucomicrobiales</taxon>
        <taxon>Verrucomicrobiaceae</taxon>
        <taxon>Oceaniferula</taxon>
    </lineage>
</organism>
<dbReference type="InterPro" id="IPR036102">
    <property type="entry name" value="OsmC/Ohrsf"/>
</dbReference>
<dbReference type="PANTHER" id="PTHR39624:SF2">
    <property type="entry name" value="OSMC-LIKE PROTEIN"/>
    <property type="match status" value="1"/>
</dbReference>
<dbReference type="AlphaFoldDB" id="A0AAT9FI78"/>
<protein>
    <submittedName>
        <fullName evidence="2">Redox protein</fullName>
    </submittedName>
</protein>
<evidence type="ECO:0000313" key="2">
    <source>
        <dbReference type="EMBL" id="BDS05667.1"/>
    </source>
</evidence>
<gene>
    <name evidence="2" type="ORF">NT6N_07070</name>
</gene>
<reference evidence="2" key="1">
    <citation type="submission" date="2024-07" db="EMBL/GenBank/DDBJ databases">
        <title>Complete genome sequence of Verrucomicrobiaceae bacterium NT6N.</title>
        <authorList>
            <person name="Huang C."/>
            <person name="Takami H."/>
            <person name="Hamasaki K."/>
        </authorList>
    </citation>
    <scope>NUCLEOTIDE SEQUENCE</scope>
    <source>
        <strain evidence="2">NT6N</strain>
    </source>
</reference>
<accession>A0AAT9FI78</accession>
<sequence length="138" mass="14974">MIEITTHYEGGLHCTSTHGPSGSTVSTDAPVDNNGRGETFSPTDLIATALVSCMATIMGIVGQRKKIPLEGLKLKVEKHMSSDQPRRISKLAVVIDVPLPSNHPDRKMLEGSALSCPVFQSINPEIEVPIDWNWENPS</sequence>
<proteinExistence type="predicted"/>
<dbReference type="Gene3D" id="3.30.300.20">
    <property type="match status" value="1"/>
</dbReference>
<dbReference type="PANTHER" id="PTHR39624">
    <property type="entry name" value="PROTEIN INVOLVED IN RIMO-MEDIATED BETA-METHYLTHIOLATION OF RIBOSOMAL PROTEIN S12 YCAO"/>
    <property type="match status" value="1"/>
</dbReference>
<name>A0AAT9FI78_9BACT</name>
<dbReference type="EMBL" id="AP026866">
    <property type="protein sequence ID" value="BDS05667.1"/>
    <property type="molecule type" value="Genomic_DNA"/>
</dbReference>
<dbReference type="KEGG" id="osu:NT6N_07070"/>
<feature type="region of interest" description="Disordered" evidence="1">
    <location>
        <begin position="10"/>
        <end position="38"/>
    </location>
</feature>
<evidence type="ECO:0000256" key="1">
    <source>
        <dbReference type="SAM" id="MobiDB-lite"/>
    </source>
</evidence>
<feature type="compositionally biased region" description="Polar residues" evidence="1">
    <location>
        <begin position="14"/>
        <end position="27"/>
    </location>
</feature>
<dbReference type="SUPFAM" id="SSF82784">
    <property type="entry name" value="OsmC-like"/>
    <property type="match status" value="1"/>
</dbReference>
<dbReference type="InterPro" id="IPR003718">
    <property type="entry name" value="OsmC/Ohr_fam"/>
</dbReference>